<sequence>MFIEIFRTLVAENTLISVINFLLMIAVGWGGIFLYNKYISCKIHDRVSARWPDVDKFLLQIDKRLIALIKISIIYTAFQQLFLPDIIEQGVYLFVLIATTFQFVIFIQFVIIYFFKQYLARQEDTADQDKLLTITESFTKIVTWIIAVVFILDNLNIRISGLLAGLGVGGIALGIASQSIFQDIFSYFTIFIDKPFEIGDYIMIGEFRGVVEYIGIKSTRLRSLTGEQLVFSNTDLTSSRIHNFRRMRRRRINFKFGVTYDTPLEQLKEIPGIVKEIIETKNKTEFDRAHFHAYGDYSLIYEVIFYVQDKDYATYMDIQQEINFELKEIFKEKNISFAFPTQTINLTQENLVVPKNKEE</sequence>
<feature type="transmembrane region" description="Helical" evidence="7">
    <location>
        <begin position="65"/>
        <end position="83"/>
    </location>
</feature>
<dbReference type="InterPro" id="IPR011014">
    <property type="entry name" value="MscS_channel_TM-2"/>
</dbReference>
<dbReference type="PANTHER" id="PTHR30566">
    <property type="entry name" value="YNAI-RELATED MECHANOSENSITIVE ION CHANNEL"/>
    <property type="match status" value="1"/>
</dbReference>
<dbReference type="SUPFAM" id="SSF82689">
    <property type="entry name" value="Mechanosensitive channel protein MscS (YggB), C-terminal domain"/>
    <property type="match status" value="1"/>
</dbReference>
<keyword evidence="5 7" id="KW-1133">Transmembrane helix</keyword>
<dbReference type="InterPro" id="IPR049278">
    <property type="entry name" value="MS_channel_C"/>
</dbReference>
<evidence type="ECO:0000259" key="8">
    <source>
        <dbReference type="Pfam" id="PF00924"/>
    </source>
</evidence>
<dbReference type="EMBL" id="JADPIE010000001">
    <property type="protein sequence ID" value="MBF8435776.1"/>
    <property type="molecule type" value="Genomic_DNA"/>
</dbReference>
<evidence type="ECO:0000256" key="1">
    <source>
        <dbReference type="ARBA" id="ARBA00004651"/>
    </source>
</evidence>
<dbReference type="InterPro" id="IPR006685">
    <property type="entry name" value="MscS_channel_2nd"/>
</dbReference>
<dbReference type="Gene3D" id="2.30.30.60">
    <property type="match status" value="1"/>
</dbReference>
<keyword evidence="3" id="KW-1003">Cell membrane</keyword>
<evidence type="ECO:0000259" key="10">
    <source>
        <dbReference type="Pfam" id="PF21088"/>
    </source>
</evidence>
<comment type="caution">
    <text evidence="11">The sequence shown here is derived from an EMBL/GenBank/DDBJ whole genome shotgun (WGS) entry which is preliminary data.</text>
</comment>
<dbReference type="Gene3D" id="1.10.287.1260">
    <property type="match status" value="1"/>
</dbReference>
<dbReference type="Gene3D" id="3.30.70.100">
    <property type="match status" value="1"/>
</dbReference>
<dbReference type="InterPro" id="IPR049142">
    <property type="entry name" value="MS_channel_1st"/>
</dbReference>
<feature type="transmembrane region" description="Helical" evidence="7">
    <location>
        <begin position="131"/>
        <end position="151"/>
    </location>
</feature>
<dbReference type="GO" id="GO:0005886">
    <property type="term" value="C:plasma membrane"/>
    <property type="evidence" value="ECO:0007669"/>
    <property type="project" value="UniProtKB-SubCell"/>
</dbReference>
<name>A0A931F6N5_9FIRM</name>
<feature type="domain" description="Mechanosensitive ion channel MscS" evidence="8">
    <location>
        <begin position="180"/>
        <end position="246"/>
    </location>
</feature>
<evidence type="ECO:0000256" key="4">
    <source>
        <dbReference type="ARBA" id="ARBA00022692"/>
    </source>
</evidence>
<dbReference type="InterPro" id="IPR023408">
    <property type="entry name" value="MscS_beta-dom_sf"/>
</dbReference>
<feature type="transmembrane region" description="Helical" evidence="7">
    <location>
        <begin position="157"/>
        <end position="176"/>
    </location>
</feature>
<feature type="transmembrane region" description="Helical" evidence="7">
    <location>
        <begin position="89"/>
        <end position="115"/>
    </location>
</feature>
<feature type="transmembrane region" description="Helical" evidence="7">
    <location>
        <begin position="15"/>
        <end position="36"/>
    </location>
</feature>
<dbReference type="InterPro" id="IPR010920">
    <property type="entry name" value="LSM_dom_sf"/>
</dbReference>
<dbReference type="AlphaFoldDB" id="A0A931F6N5"/>
<comment type="similarity">
    <text evidence="2">Belongs to the MscS (TC 1.A.23) family.</text>
</comment>
<dbReference type="SUPFAM" id="SSF82861">
    <property type="entry name" value="Mechanosensitive channel protein MscS (YggB), transmembrane region"/>
    <property type="match status" value="1"/>
</dbReference>
<dbReference type="Proteomes" id="UP000621436">
    <property type="component" value="Unassembled WGS sequence"/>
</dbReference>
<keyword evidence="4 7" id="KW-0812">Transmembrane</keyword>
<evidence type="ECO:0000313" key="11">
    <source>
        <dbReference type="EMBL" id="MBF8435776.1"/>
    </source>
</evidence>
<reference evidence="11" key="1">
    <citation type="submission" date="2020-11" db="EMBL/GenBank/DDBJ databases">
        <title>Halonatronomonas betainensis gen. nov., sp. nov. a novel haloalkaliphilic representative of the family Halanaerobiacae capable of betaine degradation.</title>
        <authorList>
            <person name="Boltyanskaya Y."/>
            <person name="Kevbrin V."/>
            <person name="Detkova E."/>
            <person name="Grouzdev D.S."/>
            <person name="Koziaeva V."/>
            <person name="Zhilina T."/>
        </authorList>
    </citation>
    <scope>NUCLEOTIDE SEQUENCE</scope>
    <source>
        <strain evidence="11">Z-7014</strain>
    </source>
</reference>
<dbReference type="Pfam" id="PF21082">
    <property type="entry name" value="MS_channel_3rd"/>
    <property type="match status" value="1"/>
</dbReference>
<feature type="domain" description="Mechanosensitive ion channel transmembrane helices 2/3" evidence="10">
    <location>
        <begin position="139"/>
        <end position="178"/>
    </location>
</feature>
<dbReference type="Pfam" id="PF21088">
    <property type="entry name" value="MS_channel_1st"/>
    <property type="match status" value="1"/>
</dbReference>
<evidence type="ECO:0000256" key="6">
    <source>
        <dbReference type="ARBA" id="ARBA00023136"/>
    </source>
</evidence>
<keyword evidence="6 7" id="KW-0472">Membrane</keyword>
<evidence type="ECO:0000256" key="5">
    <source>
        <dbReference type="ARBA" id="ARBA00022989"/>
    </source>
</evidence>
<feature type="domain" description="Mechanosensitive ion channel MscS C-terminal" evidence="9">
    <location>
        <begin position="252"/>
        <end position="337"/>
    </location>
</feature>
<evidence type="ECO:0000256" key="7">
    <source>
        <dbReference type="SAM" id="Phobius"/>
    </source>
</evidence>
<evidence type="ECO:0000313" key="12">
    <source>
        <dbReference type="Proteomes" id="UP000621436"/>
    </source>
</evidence>
<protein>
    <submittedName>
        <fullName evidence="11">Mechanosensitive ion channel</fullName>
    </submittedName>
</protein>
<dbReference type="PANTHER" id="PTHR30566:SF25">
    <property type="entry name" value="INNER MEMBRANE PROTEIN"/>
    <property type="match status" value="1"/>
</dbReference>
<dbReference type="InterPro" id="IPR011066">
    <property type="entry name" value="MscS_channel_C_sf"/>
</dbReference>
<organism evidence="11 12">
    <name type="scientific">Halonatronomonas betaini</name>
    <dbReference type="NCBI Taxonomy" id="2778430"/>
    <lineage>
        <taxon>Bacteria</taxon>
        <taxon>Bacillati</taxon>
        <taxon>Bacillota</taxon>
        <taxon>Clostridia</taxon>
        <taxon>Halanaerobiales</taxon>
        <taxon>Halarsenatibacteraceae</taxon>
        <taxon>Halonatronomonas</taxon>
    </lineage>
</organism>
<evidence type="ECO:0000256" key="2">
    <source>
        <dbReference type="ARBA" id="ARBA00008017"/>
    </source>
</evidence>
<dbReference type="RefSeq" id="WP_270452450.1">
    <property type="nucleotide sequence ID" value="NZ_JADPIE010000001.1"/>
</dbReference>
<keyword evidence="12" id="KW-1185">Reference proteome</keyword>
<gene>
    <name evidence="11" type="ORF">I0Q91_01670</name>
</gene>
<evidence type="ECO:0000259" key="9">
    <source>
        <dbReference type="Pfam" id="PF21082"/>
    </source>
</evidence>
<dbReference type="GO" id="GO:0055085">
    <property type="term" value="P:transmembrane transport"/>
    <property type="evidence" value="ECO:0007669"/>
    <property type="project" value="InterPro"/>
</dbReference>
<comment type="subcellular location">
    <subcellularLocation>
        <location evidence="1">Cell membrane</location>
        <topology evidence="1">Multi-pass membrane protein</topology>
    </subcellularLocation>
</comment>
<dbReference type="Pfam" id="PF00924">
    <property type="entry name" value="MS_channel_2nd"/>
    <property type="match status" value="1"/>
</dbReference>
<evidence type="ECO:0000256" key="3">
    <source>
        <dbReference type="ARBA" id="ARBA00022475"/>
    </source>
</evidence>
<proteinExistence type="inferred from homology"/>
<accession>A0A931F6N5</accession>
<dbReference type="SUPFAM" id="SSF50182">
    <property type="entry name" value="Sm-like ribonucleoproteins"/>
    <property type="match status" value="1"/>
</dbReference>